<dbReference type="EMBL" id="CP045894">
    <property type="protein sequence ID" value="QQP55298.1"/>
    <property type="molecule type" value="Genomic_DNA"/>
</dbReference>
<feature type="domain" description="Transglutaminase-like" evidence="1">
    <location>
        <begin position="1"/>
        <end position="66"/>
    </location>
</feature>
<dbReference type="SUPFAM" id="SSF54001">
    <property type="entry name" value="Cysteine proteinases"/>
    <property type="match status" value="1"/>
</dbReference>
<name>A0A7T8KGF3_CALRO</name>
<organism evidence="2 3">
    <name type="scientific">Caligus rogercresseyi</name>
    <name type="common">Sea louse</name>
    <dbReference type="NCBI Taxonomy" id="217165"/>
    <lineage>
        <taxon>Eukaryota</taxon>
        <taxon>Metazoa</taxon>
        <taxon>Ecdysozoa</taxon>
        <taxon>Arthropoda</taxon>
        <taxon>Crustacea</taxon>
        <taxon>Multicrustacea</taxon>
        <taxon>Hexanauplia</taxon>
        <taxon>Copepoda</taxon>
        <taxon>Siphonostomatoida</taxon>
        <taxon>Caligidae</taxon>
        <taxon>Caligus</taxon>
    </lineage>
</organism>
<evidence type="ECO:0000313" key="3">
    <source>
        <dbReference type="Proteomes" id="UP000595437"/>
    </source>
</evidence>
<dbReference type="Gene3D" id="3.90.260.10">
    <property type="entry name" value="Transglutaminase-like"/>
    <property type="match status" value="1"/>
</dbReference>
<protein>
    <submittedName>
        <fullName evidence="2">Transglutaminaselike</fullName>
    </submittedName>
</protein>
<feature type="non-terminal residue" evidence="2">
    <location>
        <position position="85"/>
    </location>
</feature>
<dbReference type="InterPro" id="IPR050779">
    <property type="entry name" value="Transglutaminase"/>
</dbReference>
<dbReference type="PANTHER" id="PTHR11590">
    <property type="entry name" value="PROTEIN-GLUTAMINE GAMMA-GLUTAMYLTRANSFERASE"/>
    <property type="match status" value="1"/>
</dbReference>
<dbReference type="InterPro" id="IPR036985">
    <property type="entry name" value="Transglutaminase-like_sf"/>
</dbReference>
<evidence type="ECO:0000313" key="2">
    <source>
        <dbReference type="EMBL" id="QQP55298.1"/>
    </source>
</evidence>
<reference evidence="3" key="1">
    <citation type="submission" date="2021-01" db="EMBL/GenBank/DDBJ databases">
        <title>Caligus Genome Assembly.</title>
        <authorList>
            <person name="Gallardo-Escarate C."/>
        </authorList>
    </citation>
    <scope>NUCLEOTIDE SEQUENCE [LARGE SCALE GENOMIC DNA]</scope>
</reference>
<dbReference type="AlphaFoldDB" id="A0A7T8KGF3"/>
<proteinExistence type="predicted"/>
<dbReference type="OrthoDB" id="6353348at2759"/>
<keyword evidence="3" id="KW-1185">Reference proteome</keyword>
<dbReference type="GO" id="GO:0003810">
    <property type="term" value="F:protein-glutamine gamma-glutamyltransferase activity"/>
    <property type="evidence" value="ECO:0007669"/>
    <property type="project" value="TreeGrafter"/>
</dbReference>
<feature type="non-terminal residue" evidence="2">
    <location>
        <position position="1"/>
    </location>
</feature>
<sequence>CRAIGIPCRSVTKYESAHDTNENLTVEKYFDEEGNELGPRASSGYGSDSVWNFHVWNDVWMSRPTYRMAMGAGKPSMRRLRKNRG</sequence>
<dbReference type="InterPro" id="IPR002931">
    <property type="entry name" value="Transglutaminase-like"/>
</dbReference>
<dbReference type="Pfam" id="PF01841">
    <property type="entry name" value="Transglut_core"/>
    <property type="match status" value="1"/>
</dbReference>
<dbReference type="SMART" id="SM00460">
    <property type="entry name" value="TGc"/>
    <property type="match status" value="1"/>
</dbReference>
<dbReference type="Proteomes" id="UP000595437">
    <property type="component" value="Chromosome 5"/>
</dbReference>
<dbReference type="PANTHER" id="PTHR11590:SF40">
    <property type="entry name" value="HEMOCYTE PROTEIN-GLUTAMINE GAMMA-GLUTAMYLTRANSFERASE-LIKE PROTEIN"/>
    <property type="match status" value="1"/>
</dbReference>
<accession>A0A7T8KGF3</accession>
<gene>
    <name evidence="2" type="ORF">FKW44_008440</name>
</gene>
<evidence type="ECO:0000259" key="1">
    <source>
        <dbReference type="SMART" id="SM00460"/>
    </source>
</evidence>
<dbReference type="InterPro" id="IPR038765">
    <property type="entry name" value="Papain-like_cys_pep_sf"/>
</dbReference>